<dbReference type="EnsemblMetazoa" id="AMIN009444-RA">
    <property type="protein sequence ID" value="AMIN009444-PA"/>
    <property type="gene ID" value="AMIN009444"/>
</dbReference>
<protein>
    <submittedName>
        <fullName evidence="2">Uncharacterized protein</fullName>
    </submittedName>
</protein>
<accession>A0A182WGE6</accession>
<keyword evidence="3" id="KW-1185">Reference proteome</keyword>
<reference evidence="3" key="1">
    <citation type="submission" date="2013-03" db="EMBL/GenBank/DDBJ databases">
        <title>The Genome Sequence of Anopheles minimus MINIMUS1.</title>
        <authorList>
            <consortium name="The Broad Institute Genomics Platform"/>
            <person name="Neafsey D.E."/>
            <person name="Walton C."/>
            <person name="Walker B."/>
            <person name="Young S.K."/>
            <person name="Zeng Q."/>
            <person name="Gargeya S."/>
            <person name="Fitzgerald M."/>
            <person name="Haas B."/>
            <person name="Abouelleil A."/>
            <person name="Allen A.W."/>
            <person name="Alvarado L."/>
            <person name="Arachchi H.M."/>
            <person name="Berlin A.M."/>
            <person name="Chapman S.B."/>
            <person name="Gainer-Dewar J."/>
            <person name="Goldberg J."/>
            <person name="Griggs A."/>
            <person name="Gujja S."/>
            <person name="Hansen M."/>
            <person name="Howarth C."/>
            <person name="Imamovic A."/>
            <person name="Ireland A."/>
            <person name="Larimer J."/>
            <person name="McCowan C."/>
            <person name="Murphy C."/>
            <person name="Pearson M."/>
            <person name="Poon T.W."/>
            <person name="Priest M."/>
            <person name="Roberts A."/>
            <person name="Saif S."/>
            <person name="Shea T."/>
            <person name="Sisk P."/>
            <person name="Sykes S."/>
            <person name="Wortman J."/>
            <person name="Nusbaum C."/>
            <person name="Birren B."/>
        </authorList>
    </citation>
    <scope>NUCLEOTIDE SEQUENCE [LARGE SCALE GENOMIC DNA]</scope>
    <source>
        <strain evidence="3">MINIMUS1</strain>
    </source>
</reference>
<organism evidence="2 3">
    <name type="scientific">Anopheles minimus</name>
    <dbReference type="NCBI Taxonomy" id="112268"/>
    <lineage>
        <taxon>Eukaryota</taxon>
        <taxon>Metazoa</taxon>
        <taxon>Ecdysozoa</taxon>
        <taxon>Arthropoda</taxon>
        <taxon>Hexapoda</taxon>
        <taxon>Insecta</taxon>
        <taxon>Pterygota</taxon>
        <taxon>Neoptera</taxon>
        <taxon>Endopterygota</taxon>
        <taxon>Diptera</taxon>
        <taxon>Nematocera</taxon>
        <taxon>Culicoidea</taxon>
        <taxon>Culicidae</taxon>
        <taxon>Anophelinae</taxon>
        <taxon>Anopheles</taxon>
    </lineage>
</organism>
<evidence type="ECO:0000313" key="2">
    <source>
        <dbReference type="EnsemblMetazoa" id="AMIN009444-PA"/>
    </source>
</evidence>
<dbReference type="Proteomes" id="UP000075920">
    <property type="component" value="Unassembled WGS sequence"/>
</dbReference>
<evidence type="ECO:0000256" key="1">
    <source>
        <dbReference type="SAM" id="MobiDB-lite"/>
    </source>
</evidence>
<dbReference type="VEuPathDB" id="VectorBase:AMIN009444"/>
<evidence type="ECO:0000313" key="3">
    <source>
        <dbReference type="Proteomes" id="UP000075920"/>
    </source>
</evidence>
<name>A0A182WGE6_9DIPT</name>
<feature type="region of interest" description="Disordered" evidence="1">
    <location>
        <begin position="41"/>
        <end position="60"/>
    </location>
</feature>
<dbReference type="AlphaFoldDB" id="A0A182WGE6"/>
<reference evidence="2" key="2">
    <citation type="submission" date="2020-05" db="UniProtKB">
        <authorList>
            <consortium name="EnsemblMetazoa"/>
        </authorList>
    </citation>
    <scope>IDENTIFICATION</scope>
    <source>
        <strain evidence="2">MINIMUS1</strain>
    </source>
</reference>
<sequence length="60" mass="7009">MFGLLEAQQAQNIEENYCLWHIFNNLSTYISVPLSNCQQTEQKKYKRLPSPGRKEAQPSH</sequence>
<proteinExistence type="predicted"/>